<dbReference type="GO" id="GO:0009231">
    <property type="term" value="P:riboflavin biosynthetic process"/>
    <property type="evidence" value="ECO:0007669"/>
    <property type="project" value="InterPro"/>
</dbReference>
<proteinExistence type="predicted"/>
<dbReference type="GO" id="GO:0005739">
    <property type="term" value="C:mitochondrion"/>
    <property type="evidence" value="ECO:0007669"/>
    <property type="project" value="TreeGrafter"/>
</dbReference>
<name>A0A3B0JPJ2_DROGU</name>
<keyword evidence="9" id="KW-0547">Nucleotide-binding</keyword>
<reference evidence="19" key="1">
    <citation type="submission" date="2018-01" db="EMBL/GenBank/DDBJ databases">
        <authorList>
            <person name="Alioto T."/>
            <person name="Alioto T."/>
        </authorList>
    </citation>
    <scope>NUCLEOTIDE SEQUENCE [LARGE SCALE GENOMIC DNA]</scope>
</reference>
<dbReference type="InterPro" id="IPR015865">
    <property type="entry name" value="Riboflavin_kinase_bac/euk"/>
</dbReference>
<dbReference type="Gene3D" id="2.40.30.30">
    <property type="entry name" value="Riboflavin kinase-like"/>
    <property type="match status" value="1"/>
</dbReference>
<keyword evidence="11" id="KW-0862">Zinc</keyword>
<comment type="catalytic activity">
    <reaction evidence="14">
        <text>riboflavin + ATP = FMN + ADP + H(+)</text>
        <dbReference type="Rhea" id="RHEA:14357"/>
        <dbReference type="ChEBI" id="CHEBI:15378"/>
        <dbReference type="ChEBI" id="CHEBI:30616"/>
        <dbReference type="ChEBI" id="CHEBI:57986"/>
        <dbReference type="ChEBI" id="CHEBI:58210"/>
        <dbReference type="ChEBI" id="CHEBI:456216"/>
        <dbReference type="EC" id="2.7.1.26"/>
    </reaction>
    <physiologicalReaction direction="left-to-right" evidence="14">
        <dbReference type="Rhea" id="RHEA:14358"/>
    </physiologicalReaction>
</comment>
<evidence type="ECO:0000256" key="1">
    <source>
        <dbReference type="ARBA" id="ARBA00001947"/>
    </source>
</evidence>
<dbReference type="Pfam" id="PF01687">
    <property type="entry name" value="Flavokinase"/>
    <property type="match status" value="1"/>
</dbReference>
<dbReference type="SUPFAM" id="SSF82114">
    <property type="entry name" value="Riboflavin kinase-like"/>
    <property type="match status" value="1"/>
</dbReference>
<dbReference type="EC" id="2.7.1.26" evidence="3"/>
<dbReference type="STRING" id="7266.A0A3B0JPJ2"/>
<sequence>MRLYFAGLNKFSCNVIHTQWKPTISNCIFLNRSSARNLSKTRKTFKRHHNTTSNGQINQMLNQLPLYASGEIVRGFGRGSKELGIPTANFPLEVVKSLPESLLTGVYYGWANVDNGSVHKMVLSVGWNPFYNNTEKSVETHMLHEFNCDLYGQLLKICIVGYLRPEKSFDSLEALIAAIKVDIEQAKTHLDTPENKKLQEATFFAKKPSDCECK</sequence>
<evidence type="ECO:0000256" key="16">
    <source>
        <dbReference type="ARBA" id="ARBA00077632"/>
    </source>
</evidence>
<evidence type="ECO:0000256" key="3">
    <source>
        <dbReference type="ARBA" id="ARBA00012105"/>
    </source>
</evidence>
<evidence type="ECO:0000256" key="6">
    <source>
        <dbReference type="ARBA" id="ARBA00022643"/>
    </source>
</evidence>
<dbReference type="PANTHER" id="PTHR22749">
    <property type="entry name" value="RIBOFLAVIN KINASE/FMN ADENYLYLTRANSFERASE"/>
    <property type="match status" value="1"/>
</dbReference>
<accession>A0A3B0JPJ2</accession>
<comment type="pathway">
    <text evidence="2">Cofactor biosynthesis; FMN biosynthesis; FMN from riboflavin (ATP route): step 1/1.</text>
</comment>
<evidence type="ECO:0000256" key="5">
    <source>
        <dbReference type="ARBA" id="ARBA00022630"/>
    </source>
</evidence>
<evidence type="ECO:0000256" key="15">
    <source>
        <dbReference type="ARBA" id="ARBA00054097"/>
    </source>
</evidence>
<evidence type="ECO:0000256" key="14">
    <source>
        <dbReference type="ARBA" id="ARBA00050912"/>
    </source>
</evidence>
<dbReference type="Proteomes" id="UP000268350">
    <property type="component" value="Unassembled WGS sequence"/>
</dbReference>
<evidence type="ECO:0000256" key="8">
    <source>
        <dbReference type="ARBA" id="ARBA00022723"/>
    </source>
</evidence>
<protein>
    <recommendedName>
        <fullName evidence="4">Riboflavin kinase</fullName>
        <ecNumber evidence="3">2.7.1.26</ecNumber>
    </recommendedName>
    <alternativeName>
        <fullName evidence="16">ATP:riboflavin 5'-phosphotransferase</fullName>
    </alternativeName>
    <alternativeName>
        <fullName evidence="13">Flavokinase</fullName>
    </alternativeName>
</protein>
<comment type="cofactor">
    <cofactor evidence="1">
        <name>Zn(2+)</name>
        <dbReference type="ChEBI" id="CHEBI:29105"/>
    </cofactor>
</comment>
<dbReference type="UniPathway" id="UPA00276">
    <property type="reaction ID" value="UER00406"/>
</dbReference>
<dbReference type="AlphaFoldDB" id="A0A3B0JPJ2"/>
<dbReference type="GO" id="GO:0009398">
    <property type="term" value="P:FMN biosynthetic process"/>
    <property type="evidence" value="ECO:0007669"/>
    <property type="project" value="UniProtKB-UniPathway"/>
</dbReference>
<evidence type="ECO:0000313" key="18">
    <source>
        <dbReference type="EMBL" id="SPP84055.1"/>
    </source>
</evidence>
<comment type="function">
    <text evidence="15">Catalyzes the phosphorylation of riboflavin (vitamin B2) to form flavin-mononucleotide (FMN), hence rate-limiting enzyme in the synthesis of FAD. Essential for TNF-induced reactive oxygen species (ROS) production. Through its interaction with both TNFRSF1A and CYBA, physically and functionally couples TNFRSF1A to NADPH oxidase. TNF-activation of RFK may enhance the incorporation of FAD in NADPH oxidase, a critical step for the assembly and activation of NADPH oxidase.</text>
</comment>
<evidence type="ECO:0000256" key="12">
    <source>
        <dbReference type="ARBA" id="ARBA00022840"/>
    </source>
</evidence>
<dbReference type="GO" id="GO:0005524">
    <property type="term" value="F:ATP binding"/>
    <property type="evidence" value="ECO:0007669"/>
    <property type="project" value="UniProtKB-KW"/>
</dbReference>
<keyword evidence="12" id="KW-0067">ATP-binding</keyword>
<dbReference type="PANTHER" id="PTHR22749:SF6">
    <property type="entry name" value="RIBOFLAVIN KINASE"/>
    <property type="match status" value="1"/>
</dbReference>
<keyword evidence="10 18" id="KW-0418">Kinase</keyword>
<evidence type="ECO:0000256" key="4">
    <source>
        <dbReference type="ARBA" id="ARBA00017394"/>
    </source>
</evidence>
<evidence type="ECO:0000256" key="10">
    <source>
        <dbReference type="ARBA" id="ARBA00022777"/>
    </source>
</evidence>
<keyword evidence="19" id="KW-1185">Reference proteome</keyword>
<keyword evidence="5" id="KW-0285">Flavoprotein</keyword>
<dbReference type="GO" id="GO:0008531">
    <property type="term" value="F:riboflavin kinase activity"/>
    <property type="evidence" value="ECO:0007669"/>
    <property type="project" value="UniProtKB-EC"/>
</dbReference>
<evidence type="ECO:0000313" key="19">
    <source>
        <dbReference type="Proteomes" id="UP000268350"/>
    </source>
</evidence>
<evidence type="ECO:0000259" key="17">
    <source>
        <dbReference type="SMART" id="SM00904"/>
    </source>
</evidence>
<evidence type="ECO:0000256" key="2">
    <source>
        <dbReference type="ARBA" id="ARBA00005201"/>
    </source>
</evidence>
<dbReference type="EMBL" id="OUUW01000008">
    <property type="protein sequence ID" value="SPP84055.1"/>
    <property type="molecule type" value="Genomic_DNA"/>
</dbReference>
<keyword evidence="7" id="KW-0808">Transferase</keyword>
<evidence type="ECO:0000256" key="7">
    <source>
        <dbReference type="ARBA" id="ARBA00022679"/>
    </source>
</evidence>
<keyword evidence="8" id="KW-0479">Metal-binding</keyword>
<feature type="domain" description="Riboflavin kinase" evidence="17">
    <location>
        <begin position="61"/>
        <end position="191"/>
    </location>
</feature>
<dbReference type="OrthoDB" id="276388at2759"/>
<dbReference type="InterPro" id="IPR023468">
    <property type="entry name" value="Riboflavin_kinase"/>
</dbReference>
<dbReference type="OMA" id="NGEVHKM"/>
<gene>
    <name evidence="18" type="ORF">DGUA_6G016563</name>
</gene>
<organism evidence="18 19">
    <name type="scientific">Drosophila guanche</name>
    <name type="common">Fruit fly</name>
    <dbReference type="NCBI Taxonomy" id="7266"/>
    <lineage>
        <taxon>Eukaryota</taxon>
        <taxon>Metazoa</taxon>
        <taxon>Ecdysozoa</taxon>
        <taxon>Arthropoda</taxon>
        <taxon>Hexapoda</taxon>
        <taxon>Insecta</taxon>
        <taxon>Pterygota</taxon>
        <taxon>Neoptera</taxon>
        <taxon>Endopterygota</taxon>
        <taxon>Diptera</taxon>
        <taxon>Brachycera</taxon>
        <taxon>Muscomorpha</taxon>
        <taxon>Ephydroidea</taxon>
        <taxon>Drosophilidae</taxon>
        <taxon>Drosophila</taxon>
        <taxon>Sophophora</taxon>
    </lineage>
</organism>
<dbReference type="SMART" id="SM00904">
    <property type="entry name" value="Flavokinase"/>
    <property type="match status" value="1"/>
</dbReference>
<dbReference type="InterPro" id="IPR023465">
    <property type="entry name" value="Riboflavin_kinase_dom_sf"/>
</dbReference>
<evidence type="ECO:0000256" key="9">
    <source>
        <dbReference type="ARBA" id="ARBA00022741"/>
    </source>
</evidence>
<dbReference type="FunFam" id="2.40.30.30:FF:000002">
    <property type="entry name" value="Riboflavin kinase, putative"/>
    <property type="match status" value="1"/>
</dbReference>
<dbReference type="GO" id="GO:0046872">
    <property type="term" value="F:metal ion binding"/>
    <property type="evidence" value="ECO:0007669"/>
    <property type="project" value="UniProtKB-KW"/>
</dbReference>
<evidence type="ECO:0000256" key="13">
    <source>
        <dbReference type="ARBA" id="ARBA00029789"/>
    </source>
</evidence>
<keyword evidence="6" id="KW-0288">FMN</keyword>
<evidence type="ECO:0000256" key="11">
    <source>
        <dbReference type="ARBA" id="ARBA00022833"/>
    </source>
</evidence>